<keyword evidence="1" id="KW-0472">Membrane</keyword>
<feature type="transmembrane region" description="Helical" evidence="1">
    <location>
        <begin position="213"/>
        <end position="231"/>
    </location>
</feature>
<keyword evidence="3" id="KW-1185">Reference proteome</keyword>
<feature type="transmembrane region" description="Helical" evidence="1">
    <location>
        <begin position="105"/>
        <end position="126"/>
    </location>
</feature>
<feature type="transmembrane region" description="Helical" evidence="1">
    <location>
        <begin position="138"/>
        <end position="158"/>
    </location>
</feature>
<evidence type="ECO:0008006" key="4">
    <source>
        <dbReference type="Google" id="ProtNLM"/>
    </source>
</evidence>
<gene>
    <name evidence="2" type="ORF">GCM10023173_15320</name>
</gene>
<name>A0ABP8R244_9SPHI</name>
<reference evidence="3" key="1">
    <citation type="journal article" date="2019" name="Int. J. Syst. Evol. Microbiol.">
        <title>The Global Catalogue of Microorganisms (GCM) 10K type strain sequencing project: providing services to taxonomists for standard genome sequencing and annotation.</title>
        <authorList>
            <consortium name="The Broad Institute Genomics Platform"/>
            <consortium name="The Broad Institute Genome Sequencing Center for Infectious Disease"/>
            <person name="Wu L."/>
            <person name="Ma J."/>
        </authorList>
    </citation>
    <scope>NUCLEOTIDE SEQUENCE [LARGE SCALE GENOMIC DNA]</scope>
    <source>
        <strain evidence="3">JCM 17858</strain>
    </source>
</reference>
<dbReference type="Proteomes" id="UP001500394">
    <property type="component" value="Unassembled WGS sequence"/>
</dbReference>
<keyword evidence="1" id="KW-1133">Transmembrane helix</keyword>
<dbReference type="RefSeq" id="WP_345066978.1">
    <property type="nucleotide sequence ID" value="NZ_BAABGR010000015.1"/>
</dbReference>
<feature type="transmembrane region" description="Helical" evidence="1">
    <location>
        <begin position="12"/>
        <end position="33"/>
    </location>
</feature>
<protein>
    <recommendedName>
        <fullName evidence="4">Prenyltransferase</fullName>
    </recommendedName>
</protein>
<feature type="transmembrane region" description="Helical" evidence="1">
    <location>
        <begin position="80"/>
        <end position="99"/>
    </location>
</feature>
<organism evidence="2 3">
    <name type="scientific">Sphingobacterium thermophilum</name>
    <dbReference type="NCBI Taxonomy" id="768534"/>
    <lineage>
        <taxon>Bacteria</taxon>
        <taxon>Pseudomonadati</taxon>
        <taxon>Bacteroidota</taxon>
        <taxon>Sphingobacteriia</taxon>
        <taxon>Sphingobacteriales</taxon>
        <taxon>Sphingobacteriaceae</taxon>
        <taxon>Sphingobacterium</taxon>
    </lineage>
</organism>
<keyword evidence="1" id="KW-0812">Transmembrane</keyword>
<feature type="transmembrane region" description="Helical" evidence="1">
    <location>
        <begin position="237"/>
        <end position="257"/>
    </location>
</feature>
<evidence type="ECO:0000313" key="2">
    <source>
        <dbReference type="EMBL" id="GAA4516275.1"/>
    </source>
</evidence>
<evidence type="ECO:0000313" key="3">
    <source>
        <dbReference type="Proteomes" id="UP001500394"/>
    </source>
</evidence>
<accession>A0ABP8R244</accession>
<comment type="caution">
    <text evidence="2">The sequence shown here is derived from an EMBL/GenBank/DDBJ whole genome shotgun (WGS) entry which is preliminary data.</text>
</comment>
<sequence length="294" mass="33495">MNIVKRVWKFLIFTNLLIAMAAASQVLLSYQIFGVPYNIHVVILEFSSTLLLYNLSLWLSKPQRYKESPYERTRWVFGNMPVFWILSLVAALSMGYALLQVHGMTFLFLLFIGMLSLAYVLPVFNINGVRKGFRHMAYLKIFHIALIWTLSTVGLVFVEAKSGSETLDGSLLTFLLASKFLFMLLVTLPFDIRDMSQDSYYHLKTVPLALGKERAIGLCYALALLHLWAVWFMPTMLSVRLSLIGCDVLVLILFRTVIFKEGASFLRVYLLDLILVLQYLICLLAVQVSNNLVG</sequence>
<proteinExistence type="predicted"/>
<feature type="transmembrane region" description="Helical" evidence="1">
    <location>
        <begin position="170"/>
        <end position="192"/>
    </location>
</feature>
<evidence type="ECO:0000256" key="1">
    <source>
        <dbReference type="SAM" id="Phobius"/>
    </source>
</evidence>
<feature type="transmembrane region" description="Helical" evidence="1">
    <location>
        <begin position="39"/>
        <end position="59"/>
    </location>
</feature>
<feature type="transmembrane region" description="Helical" evidence="1">
    <location>
        <begin position="269"/>
        <end position="288"/>
    </location>
</feature>
<dbReference type="EMBL" id="BAABGR010000015">
    <property type="protein sequence ID" value="GAA4516275.1"/>
    <property type="molecule type" value="Genomic_DNA"/>
</dbReference>